<proteinExistence type="predicted"/>
<feature type="signal peptide" evidence="2">
    <location>
        <begin position="1"/>
        <end position="19"/>
    </location>
</feature>
<feature type="domain" description="F5/8 type C" evidence="3">
    <location>
        <begin position="242"/>
        <end position="388"/>
    </location>
</feature>
<dbReference type="RefSeq" id="WP_154326629.1">
    <property type="nucleotide sequence ID" value="NZ_CP045696.1"/>
</dbReference>
<evidence type="ECO:0000259" key="3">
    <source>
        <dbReference type="PROSITE" id="PS50022"/>
    </source>
</evidence>
<dbReference type="SUPFAM" id="SSF49785">
    <property type="entry name" value="Galactose-binding domain-like"/>
    <property type="match status" value="2"/>
</dbReference>
<dbReference type="AlphaFoldDB" id="A0A6L5XDD6"/>
<feature type="domain" description="F5/8 type C" evidence="3">
    <location>
        <begin position="5"/>
        <end position="155"/>
    </location>
</feature>
<sequence>MKKVFLLLLLALTSWSMLAQTNLAEGKTSIASSGTASQGNDGNLGTRWESEHGKDPQKWQVDLGEPLTFNTIQIVWEGAYGKSFTIVAGDNVGDDGYITGGVTIATVTDQSLSDFPHTQTLRLDGDKKYRYVEFVGTARGTGYGYSFWEFRVFEASAQSTLTTLSYAPATPGKNDASLGLAAVGSAVPMTLTALDQDGLEYDTSGAKFTVTGAGGTVSADGKTFTPSAKGLSVIAATLGDKTDTARIYAYEGLNLAQGKLSAKSGEADGLTATMAFDENEGTRWASGTPVSSEAPAYVIADLAAYYDIDAMELYFENANPAAFTIEFSKDGKVWATGESVSGLSGFQGGRYYYYAPASNSQVRYVKFNSTSPATDYGVSIIEFRVYGSGKTPIADSNAPADFTATLGALTPLSAIVNLKASDDVASTITYHVVDGSHGIDVTASGASGAVVLQTLQLEPATAYSLGITASDGVNVTDTVKLNVTTPSMPSVPTPAATSYVAIYGSALGTAEGYGWYSWGGSDNSGKAIDINGDEAFVIRNFTYYGSQFGTVDVSTQDTLHFDVYAAANARLTVVPINSAATGGNQPEKGFECNLVAGEWNNISLPIDSIIARGTDMKSLYQIKYVSTIAHVADADASDGFANGDGTLTFVVGNIYAFKKPGEPTAVADVNVSNAVTSVVYYNAAGQQASTPFHGFNIVVSSRADGTKTVSKTLK</sequence>
<organism evidence="4 5">
    <name type="scientific">Sodaliphilus pleomorphus</name>
    <dbReference type="NCBI Taxonomy" id="2606626"/>
    <lineage>
        <taxon>Bacteria</taxon>
        <taxon>Pseudomonadati</taxon>
        <taxon>Bacteroidota</taxon>
        <taxon>Bacteroidia</taxon>
        <taxon>Bacteroidales</taxon>
        <taxon>Muribaculaceae</taxon>
        <taxon>Sodaliphilus</taxon>
    </lineage>
</organism>
<dbReference type="Gene3D" id="2.60.120.260">
    <property type="entry name" value="Galactose-binding domain-like"/>
    <property type="match status" value="2"/>
</dbReference>
<dbReference type="Pfam" id="PF00754">
    <property type="entry name" value="F5_F8_type_C"/>
    <property type="match status" value="2"/>
</dbReference>
<keyword evidence="2" id="KW-0732">Signal</keyword>
<protein>
    <submittedName>
        <fullName evidence="4">Discoidin domain-containing protein</fullName>
    </submittedName>
</protein>
<dbReference type="InterPro" id="IPR008979">
    <property type="entry name" value="Galactose-bd-like_sf"/>
</dbReference>
<dbReference type="Proteomes" id="UP000483362">
    <property type="component" value="Unassembled WGS sequence"/>
</dbReference>
<gene>
    <name evidence="4" type="ORF">FYJ29_04970</name>
</gene>
<evidence type="ECO:0000313" key="4">
    <source>
        <dbReference type="EMBL" id="MSS17116.1"/>
    </source>
</evidence>
<name>A0A6L5XDD6_9BACT</name>
<dbReference type="PROSITE" id="PS50022">
    <property type="entry name" value="FA58C_3"/>
    <property type="match status" value="2"/>
</dbReference>
<comment type="caution">
    <text evidence="4">The sequence shown here is derived from an EMBL/GenBank/DDBJ whole genome shotgun (WGS) entry which is preliminary data.</text>
</comment>
<evidence type="ECO:0000313" key="5">
    <source>
        <dbReference type="Proteomes" id="UP000483362"/>
    </source>
</evidence>
<dbReference type="EMBL" id="VULT01000006">
    <property type="protein sequence ID" value="MSS17116.1"/>
    <property type="molecule type" value="Genomic_DNA"/>
</dbReference>
<accession>A0A6L5XDD6</accession>
<dbReference type="InterPro" id="IPR000421">
    <property type="entry name" value="FA58C"/>
</dbReference>
<feature type="chain" id="PRO_5027098672" evidence="2">
    <location>
        <begin position="20"/>
        <end position="714"/>
    </location>
</feature>
<feature type="region of interest" description="Disordered" evidence="1">
    <location>
        <begin position="29"/>
        <end position="56"/>
    </location>
</feature>
<evidence type="ECO:0000256" key="2">
    <source>
        <dbReference type="SAM" id="SignalP"/>
    </source>
</evidence>
<evidence type="ECO:0000256" key="1">
    <source>
        <dbReference type="SAM" id="MobiDB-lite"/>
    </source>
</evidence>
<feature type="compositionally biased region" description="Polar residues" evidence="1">
    <location>
        <begin position="29"/>
        <end position="43"/>
    </location>
</feature>
<reference evidence="4 5" key="1">
    <citation type="submission" date="2019-08" db="EMBL/GenBank/DDBJ databases">
        <title>In-depth cultivation of the pig gut microbiome towards novel bacterial diversity and tailored functional studies.</title>
        <authorList>
            <person name="Wylensek D."/>
            <person name="Hitch T.C.A."/>
            <person name="Clavel T."/>
        </authorList>
    </citation>
    <scope>NUCLEOTIDE SEQUENCE [LARGE SCALE GENOMIC DNA]</scope>
    <source>
        <strain evidence="4 5">Oil-RF-744-WCA-WT-10</strain>
    </source>
</reference>
<keyword evidence="5" id="KW-1185">Reference proteome</keyword>